<dbReference type="InterPro" id="IPR050951">
    <property type="entry name" value="Retrovirus_Pol_polyprotein"/>
</dbReference>
<dbReference type="PANTHER" id="PTHR37984:SF9">
    <property type="entry name" value="INTEGRASE CATALYTIC DOMAIN-CONTAINING PROTEIN"/>
    <property type="match status" value="1"/>
</dbReference>
<dbReference type="PANTHER" id="PTHR37984">
    <property type="entry name" value="PROTEIN CBG26694"/>
    <property type="match status" value="1"/>
</dbReference>
<evidence type="ECO:0000259" key="3">
    <source>
        <dbReference type="Pfam" id="PF17921"/>
    </source>
</evidence>
<name>A0AAD5PLR8_9CRUS</name>
<reference evidence="4" key="1">
    <citation type="submission" date="2022-05" db="EMBL/GenBank/DDBJ databases">
        <title>A multi-omics perspective on studying reproductive biology in Daphnia sinensis.</title>
        <authorList>
            <person name="Jia J."/>
        </authorList>
    </citation>
    <scope>NUCLEOTIDE SEQUENCE</scope>
    <source>
        <strain evidence="4">WSL</strain>
    </source>
</reference>
<dbReference type="EMBL" id="WJBH02000299">
    <property type="protein sequence ID" value="KAI9549419.1"/>
    <property type="molecule type" value="Genomic_DNA"/>
</dbReference>
<feature type="region of interest" description="Disordered" evidence="2">
    <location>
        <begin position="428"/>
        <end position="523"/>
    </location>
</feature>
<dbReference type="InterPro" id="IPR041588">
    <property type="entry name" value="Integrase_H2C2"/>
</dbReference>
<keyword evidence="5" id="KW-1185">Reference proteome</keyword>
<dbReference type="EC" id="2.7.7.49" evidence="1"/>
<evidence type="ECO:0000256" key="1">
    <source>
        <dbReference type="ARBA" id="ARBA00012493"/>
    </source>
</evidence>
<dbReference type="Proteomes" id="UP000820818">
    <property type="component" value="Unassembled WGS sequence"/>
</dbReference>
<accession>A0AAD5PLR8</accession>
<dbReference type="Gene3D" id="1.10.340.70">
    <property type="match status" value="1"/>
</dbReference>
<dbReference type="Pfam" id="PF17921">
    <property type="entry name" value="Integrase_H2C2"/>
    <property type="match status" value="1"/>
</dbReference>
<gene>
    <name evidence="4" type="ORF">GHT06_004651</name>
</gene>
<dbReference type="AlphaFoldDB" id="A0AAD5PLR8"/>
<evidence type="ECO:0000313" key="5">
    <source>
        <dbReference type="Proteomes" id="UP000820818"/>
    </source>
</evidence>
<evidence type="ECO:0000256" key="2">
    <source>
        <dbReference type="SAM" id="MobiDB-lite"/>
    </source>
</evidence>
<organism evidence="4 5">
    <name type="scientific">Daphnia sinensis</name>
    <dbReference type="NCBI Taxonomy" id="1820382"/>
    <lineage>
        <taxon>Eukaryota</taxon>
        <taxon>Metazoa</taxon>
        <taxon>Ecdysozoa</taxon>
        <taxon>Arthropoda</taxon>
        <taxon>Crustacea</taxon>
        <taxon>Branchiopoda</taxon>
        <taxon>Diplostraca</taxon>
        <taxon>Cladocera</taxon>
        <taxon>Anomopoda</taxon>
        <taxon>Daphniidae</taxon>
        <taxon>Daphnia</taxon>
        <taxon>Daphnia similis group</taxon>
    </lineage>
</organism>
<evidence type="ECO:0000313" key="4">
    <source>
        <dbReference type="EMBL" id="KAI9549419.1"/>
    </source>
</evidence>
<sequence length="588" mass="64643">MIELECLAASWAMKQWVPGKHNAEADALSRAPVDKGEAEDELGEGPEAFTARTAVIGIISQPSETAADAALEKVKAAVATDPTMTALRETILAGFPNEKCNLPPALRPFWDVRHRLAIDDGDGMLVMDARIVLPRILVKETLQTLSNMHQGASKMRQRARLSLYWPHMDTDIANAATQCADCTSRLPSLPAEPLQAHAPATRPFEFLHADLGEDDGRHFLVIIDQFSGWPHVTMFQNKNTTAGRLIEAFRTFFVATGGAPIKLRIPGLSARLGRLMGVVFTTLPPKLVSGCKTGGRPDANKLAKSLLLFRNAPRIGGASPAQLVFNRPVRDSLPAHRRSFAPEWQQLAETLEARAHRAITRQTIRYNLTSSALPSLNVGDHVLIQDPITKRWITPGVVVDTGDFRDYFIKTAAGRVFRRNRRFLRQRVAVMPEGPKPTAGTPQIAPPIPPAAPEPEENPEQPEPTASSRGPEPTRRNRRPPPQEAVRKSTRKRNSPQRYPTVSKVTLRGEHCSTDTDAPTASSLVHNGRSRCLAASHPSYCAVVLARLRLLPRVVPDEGDEVVLERTVYRSGDVAKRRADGAVRTFTL</sequence>
<protein>
    <recommendedName>
        <fullName evidence="1">RNA-directed DNA polymerase</fullName>
        <ecNumber evidence="1">2.7.7.49</ecNumber>
    </recommendedName>
</protein>
<dbReference type="GO" id="GO:0003964">
    <property type="term" value="F:RNA-directed DNA polymerase activity"/>
    <property type="evidence" value="ECO:0007669"/>
    <property type="project" value="UniProtKB-EC"/>
</dbReference>
<feature type="domain" description="Integrase zinc-binding" evidence="3">
    <location>
        <begin position="144"/>
        <end position="185"/>
    </location>
</feature>
<feature type="compositionally biased region" description="Pro residues" evidence="2">
    <location>
        <begin position="444"/>
        <end position="453"/>
    </location>
</feature>
<comment type="caution">
    <text evidence="4">The sequence shown here is derived from an EMBL/GenBank/DDBJ whole genome shotgun (WGS) entry which is preliminary data.</text>
</comment>
<proteinExistence type="predicted"/>